<feature type="domain" description="NAD-dependent epimerase/dehydratase" evidence="3">
    <location>
        <begin position="5"/>
        <end position="117"/>
    </location>
</feature>
<dbReference type="InterPro" id="IPR036291">
    <property type="entry name" value="NAD(P)-bd_dom_sf"/>
</dbReference>
<dbReference type="Gene3D" id="3.40.50.720">
    <property type="entry name" value="NAD(P)-binding Rossmann-like Domain"/>
    <property type="match status" value="1"/>
</dbReference>
<dbReference type="SUPFAM" id="SSF51735">
    <property type="entry name" value="NAD(P)-binding Rossmann-fold domains"/>
    <property type="match status" value="1"/>
</dbReference>
<dbReference type="PANTHER" id="PTHR10366">
    <property type="entry name" value="NAD DEPENDENT EPIMERASE/DEHYDRATASE"/>
    <property type="match status" value="1"/>
</dbReference>
<evidence type="ECO:0000256" key="1">
    <source>
        <dbReference type="ARBA" id="ARBA00023002"/>
    </source>
</evidence>
<name>A0A382XAU5_9ZZZZ</name>
<evidence type="ECO:0000256" key="2">
    <source>
        <dbReference type="ARBA" id="ARBA00023445"/>
    </source>
</evidence>
<dbReference type="EMBL" id="UINC01166168">
    <property type="protein sequence ID" value="SVD67970.1"/>
    <property type="molecule type" value="Genomic_DNA"/>
</dbReference>
<dbReference type="PANTHER" id="PTHR10366:SF564">
    <property type="entry name" value="STEROL-4-ALPHA-CARBOXYLATE 3-DEHYDROGENASE, DECARBOXYLATING"/>
    <property type="match status" value="1"/>
</dbReference>
<accession>A0A382XAU5</accession>
<proteinExistence type="inferred from homology"/>
<keyword evidence="1" id="KW-0560">Oxidoreductase</keyword>
<gene>
    <name evidence="4" type="ORF">METZ01_LOCUS420824</name>
</gene>
<organism evidence="4">
    <name type="scientific">marine metagenome</name>
    <dbReference type="NCBI Taxonomy" id="408172"/>
    <lineage>
        <taxon>unclassified sequences</taxon>
        <taxon>metagenomes</taxon>
        <taxon>ecological metagenomes</taxon>
    </lineage>
</organism>
<dbReference type="AlphaFoldDB" id="A0A382XAU5"/>
<feature type="non-terminal residue" evidence="4">
    <location>
        <position position="118"/>
    </location>
</feature>
<dbReference type="GO" id="GO:0016616">
    <property type="term" value="F:oxidoreductase activity, acting on the CH-OH group of donors, NAD or NADP as acceptor"/>
    <property type="evidence" value="ECO:0007669"/>
    <property type="project" value="TreeGrafter"/>
</dbReference>
<protein>
    <recommendedName>
        <fullName evidence="3">NAD-dependent epimerase/dehydratase domain-containing protein</fullName>
    </recommendedName>
</protein>
<sequence length="118" mass="12971">MSDRVLVTGASSFIGSHVVLNLLQKGYLVRGTLRDLSKKNEVIETTSENYNGDINDRLEFVKANLLEDDGWSKAAIGCDYIIHLASPFPLAEPTDENDVIIPAKDGTLRILRAAQKAK</sequence>
<evidence type="ECO:0000313" key="4">
    <source>
        <dbReference type="EMBL" id="SVD67970.1"/>
    </source>
</evidence>
<dbReference type="InterPro" id="IPR001509">
    <property type="entry name" value="Epimerase_deHydtase"/>
</dbReference>
<dbReference type="Pfam" id="PF01370">
    <property type="entry name" value="Epimerase"/>
    <property type="match status" value="1"/>
</dbReference>
<evidence type="ECO:0000259" key="3">
    <source>
        <dbReference type="Pfam" id="PF01370"/>
    </source>
</evidence>
<reference evidence="4" key="1">
    <citation type="submission" date="2018-05" db="EMBL/GenBank/DDBJ databases">
        <authorList>
            <person name="Lanie J.A."/>
            <person name="Ng W.-L."/>
            <person name="Kazmierczak K.M."/>
            <person name="Andrzejewski T.M."/>
            <person name="Davidsen T.M."/>
            <person name="Wayne K.J."/>
            <person name="Tettelin H."/>
            <person name="Glass J.I."/>
            <person name="Rusch D."/>
            <person name="Podicherti R."/>
            <person name="Tsui H.-C.T."/>
            <person name="Winkler M.E."/>
        </authorList>
    </citation>
    <scope>NUCLEOTIDE SEQUENCE</scope>
</reference>
<comment type="similarity">
    <text evidence="2">Belongs to the NAD(P)-dependent epimerase/dehydratase family. Dihydroflavonol-4-reductase subfamily.</text>
</comment>
<dbReference type="InterPro" id="IPR050425">
    <property type="entry name" value="NAD(P)_dehydrat-like"/>
</dbReference>